<organism evidence="1 2">
    <name type="scientific">Entamoeba invadens IP1</name>
    <dbReference type="NCBI Taxonomy" id="370355"/>
    <lineage>
        <taxon>Eukaryota</taxon>
        <taxon>Amoebozoa</taxon>
        <taxon>Evosea</taxon>
        <taxon>Archamoebae</taxon>
        <taxon>Mastigamoebida</taxon>
        <taxon>Entamoebidae</taxon>
        <taxon>Entamoeba</taxon>
    </lineage>
</organism>
<dbReference type="GeneID" id="14884764"/>
<dbReference type="InterPro" id="IPR009030">
    <property type="entry name" value="Growth_fac_rcpt_cys_sf"/>
</dbReference>
<dbReference type="EMBL" id="KB207030">
    <property type="protein sequence ID" value="ELP85860.1"/>
    <property type="molecule type" value="Genomic_DNA"/>
</dbReference>
<evidence type="ECO:0000313" key="1">
    <source>
        <dbReference type="EMBL" id="ELP85860.1"/>
    </source>
</evidence>
<dbReference type="AlphaFoldDB" id="A0A0A1TX37"/>
<proteinExistence type="predicted"/>
<accession>A0A0A1TX37</accession>
<dbReference type="SUPFAM" id="SSF57184">
    <property type="entry name" value="Growth factor receptor domain"/>
    <property type="match status" value="2"/>
</dbReference>
<name>A0A0A1TX37_ENTIV</name>
<evidence type="ECO:0000313" key="2">
    <source>
        <dbReference type="Proteomes" id="UP000014680"/>
    </source>
</evidence>
<gene>
    <name evidence="1" type="ORF">EIN_282410</name>
</gene>
<dbReference type="VEuPathDB" id="AmoebaDB:EIN_282410"/>
<keyword evidence="2" id="KW-1185">Reference proteome</keyword>
<dbReference type="RefSeq" id="XP_004185206.1">
    <property type="nucleotide sequence ID" value="XM_004185158.1"/>
</dbReference>
<protein>
    <submittedName>
        <fullName evidence="1">Uncharacterized protein</fullName>
    </submittedName>
</protein>
<dbReference type="Proteomes" id="UP000014680">
    <property type="component" value="Unassembled WGS sequence"/>
</dbReference>
<dbReference type="OrthoDB" id="2533072at2759"/>
<dbReference type="KEGG" id="eiv:EIN_282410"/>
<sequence>MSNTVSCYGASYYRFDLNQNITELKMTALEEEKHYVCMKTRNYNAMNNCYLVEVTKYGLTCLMCDNKSRLVNGTCLPLDENCETYNKNNKGVLCKTGFVLNEQFECISSEICLYGTSTNCYKCQYSYIKNENKCVLDFKCQHSDGSVSINCHNGNSYDKCESCTSHCRLCKNEKCFICDNNFILNNENSCVEIEGAVSNGISTVWCNDNYYMANGVCNNCSSNYVHSISCDKNNAITCETNCFITNERQCTSLICINETFNEENEMCVLAKEECVFIVNNKCLECDNNYNLNNNICVSVIKNTTSTKCIMYNKYSCITCDIGYYFLFAKCYHVLKIAQVVLKVIQNVCHVNMGFVWMRITRVYQAPSCWGNATKYHKLVVGVINAKMGITELGWIVLNVFLNAQHATQKTSV</sequence>
<reference evidence="1 2" key="1">
    <citation type="submission" date="2012-10" db="EMBL/GenBank/DDBJ databases">
        <authorList>
            <person name="Zafar N."/>
            <person name="Inman J."/>
            <person name="Hall N."/>
            <person name="Lorenzi H."/>
            <person name="Caler E."/>
        </authorList>
    </citation>
    <scope>NUCLEOTIDE SEQUENCE [LARGE SCALE GENOMIC DNA]</scope>
    <source>
        <strain evidence="1 2">IP1</strain>
    </source>
</reference>